<keyword evidence="3" id="KW-1185">Reference proteome</keyword>
<dbReference type="SUPFAM" id="SSF53067">
    <property type="entry name" value="Actin-like ATPase domain"/>
    <property type="match status" value="2"/>
</dbReference>
<evidence type="ECO:0000259" key="1">
    <source>
        <dbReference type="Pfam" id="PF00814"/>
    </source>
</evidence>
<organism evidence="2 3">
    <name type="scientific">Anaerotignum lactatifermentans</name>
    <dbReference type="NCBI Taxonomy" id="160404"/>
    <lineage>
        <taxon>Bacteria</taxon>
        <taxon>Bacillati</taxon>
        <taxon>Bacillota</taxon>
        <taxon>Clostridia</taxon>
        <taxon>Lachnospirales</taxon>
        <taxon>Anaerotignaceae</taxon>
        <taxon>Anaerotignum</taxon>
    </lineage>
</organism>
<dbReference type="CDD" id="cd24032">
    <property type="entry name" value="ASKHA_NBD_TsaB"/>
    <property type="match status" value="1"/>
</dbReference>
<dbReference type="InterPro" id="IPR022496">
    <property type="entry name" value="T6A_TsaB"/>
</dbReference>
<comment type="caution">
    <text evidence="2">The sequence shown here is derived from an EMBL/GenBank/DDBJ whole genome shotgun (WGS) entry which is preliminary data.</text>
</comment>
<dbReference type="RefSeq" id="WP_205132923.1">
    <property type="nucleotide sequence ID" value="NZ_JACSNT010000003.1"/>
</dbReference>
<evidence type="ECO:0000313" key="3">
    <source>
        <dbReference type="Proteomes" id="UP000729290"/>
    </source>
</evidence>
<sequence length="239" mass="26174">MKILAIETSGQTASAAIIEDGKLLAEETLNDKLTHSQTIMPMVASVCERTHTEKKEIDYIACAAGPGSFTGLRIGAATAKGLCLGLGKQLLAVPTLDALAYNVFMTDAIVCPIMDARRQQVYTCLYEWENGRLKKLTDYMAESIETVISIAESFERDVIFLGDGVPVHRQKLESHENFYFAPAHCALQRAASVAALGREMALEGKAIDGSAFELIYLRKSQAEREREEKLRQKGASADV</sequence>
<dbReference type="NCBIfam" id="TIGR03725">
    <property type="entry name" value="T6A_YeaZ"/>
    <property type="match status" value="1"/>
</dbReference>
<reference evidence="2 3" key="1">
    <citation type="journal article" date="2021" name="Sci. Rep.">
        <title>The distribution of antibiotic resistance genes in chicken gut microbiota commensals.</title>
        <authorList>
            <person name="Juricova H."/>
            <person name="Matiasovicova J."/>
            <person name="Kubasova T."/>
            <person name="Cejkova D."/>
            <person name="Rychlik I."/>
        </authorList>
    </citation>
    <scope>NUCLEOTIDE SEQUENCE [LARGE SCALE GENOMIC DNA]</scope>
    <source>
        <strain evidence="2 3">An431b</strain>
    </source>
</reference>
<dbReference type="PANTHER" id="PTHR11735:SF11">
    <property type="entry name" value="TRNA THREONYLCARBAMOYLADENOSINE BIOSYNTHESIS PROTEIN TSAB"/>
    <property type="match status" value="1"/>
</dbReference>
<proteinExistence type="predicted"/>
<dbReference type="Gene3D" id="3.30.420.40">
    <property type="match status" value="2"/>
</dbReference>
<gene>
    <name evidence="2" type="primary">tsaB</name>
    <name evidence="2" type="ORF">H9X83_11675</name>
</gene>
<dbReference type="PANTHER" id="PTHR11735">
    <property type="entry name" value="TRNA N6-ADENOSINE THREONYLCARBAMOYLTRANSFERASE"/>
    <property type="match status" value="1"/>
</dbReference>
<name>A0ABS2GDS9_9FIRM</name>
<feature type="domain" description="Gcp-like" evidence="1">
    <location>
        <begin position="24"/>
        <end position="198"/>
    </location>
</feature>
<dbReference type="Pfam" id="PF00814">
    <property type="entry name" value="TsaD"/>
    <property type="match status" value="1"/>
</dbReference>
<dbReference type="EMBL" id="JACSNV010000022">
    <property type="protein sequence ID" value="MBM6878803.1"/>
    <property type="molecule type" value="Genomic_DNA"/>
</dbReference>
<accession>A0ABS2GDS9</accession>
<protein>
    <submittedName>
        <fullName evidence="2">tRNA (Adenosine(37)-N6)-threonylcarbamoyltransferase complex dimerization subunit type 1 TsaB</fullName>
    </submittedName>
</protein>
<dbReference type="InterPro" id="IPR000905">
    <property type="entry name" value="Gcp-like_dom"/>
</dbReference>
<evidence type="ECO:0000313" key="2">
    <source>
        <dbReference type="EMBL" id="MBM6878803.1"/>
    </source>
</evidence>
<dbReference type="InterPro" id="IPR043129">
    <property type="entry name" value="ATPase_NBD"/>
</dbReference>
<dbReference type="Proteomes" id="UP000729290">
    <property type="component" value="Unassembled WGS sequence"/>
</dbReference>